<sequence length="501" mass="56755">MKKGGILNIGYLILWIFPVYIFGRDFFFLEDLMGVMDGETAGLVLMSFKQGILSSILAFIAAILPAYYVTYRRGLLSTLMEGTIFIPFFFPVISTVITFSLVFNLPLLKDLGILYSLKAILIANVFYNAPIFVKYLSLGMKRIPNEVIEAGLECGASKWVIFTKIKLPLILPQIFRGFFLVFTYSFTSFGIVLSLGGLRFSTLEVEIVNSLMGSADFSRMFALGIVQFLILTGVNIIGEKITGYELEEDEKTGEVSLITVIYSYLFILFEFGIVGINLIFSFYNYYDKKFSIRAFIDILSPEFNQKYPVVESIINSGMIAMVTAFIVVIFTYLLLKSTSRFSTYIIFSTFGISSGFLGITLVYTNIIYDIPYIVLLIGGFFLTTVPLAYSFMYQYIKKFPMEILEAGSIDGANKFQTFIYVELPILKEVLTGTYLQIFAVIYAEFTITYTMQLGRYLPLSSVVNYNLYTNKLFLESAAMSSLNILIIGILFMLPYMKRKKL</sequence>
<dbReference type="SUPFAM" id="SSF161098">
    <property type="entry name" value="MetI-like"/>
    <property type="match status" value="2"/>
</dbReference>
<feature type="transmembrane region" description="Helical" evidence="8">
    <location>
        <begin position="174"/>
        <end position="197"/>
    </location>
</feature>
<feature type="transmembrane region" description="Helical" evidence="8">
    <location>
        <begin position="433"/>
        <end position="452"/>
    </location>
</feature>
<feature type="transmembrane region" description="Helical" evidence="8">
    <location>
        <begin position="5"/>
        <end position="23"/>
    </location>
</feature>
<dbReference type="Proteomes" id="UP000263486">
    <property type="component" value="Unassembled WGS sequence"/>
</dbReference>
<comment type="subcellular location">
    <subcellularLocation>
        <location evidence="1">Cell inner membrane</location>
        <topology evidence="1">Multi-pass membrane protein</topology>
    </subcellularLocation>
    <subcellularLocation>
        <location evidence="8">Cell membrane</location>
        <topology evidence="8">Multi-pass membrane protein</topology>
    </subcellularLocation>
</comment>
<protein>
    <submittedName>
        <fullName evidence="10">ABC transporter permease subunit</fullName>
    </submittedName>
</protein>
<evidence type="ECO:0000256" key="2">
    <source>
        <dbReference type="ARBA" id="ARBA00022448"/>
    </source>
</evidence>
<dbReference type="PANTHER" id="PTHR43357:SF4">
    <property type="entry name" value="INNER MEMBRANE ABC TRANSPORTER PERMEASE PROTEIN YDCV"/>
    <property type="match status" value="1"/>
</dbReference>
<dbReference type="InterPro" id="IPR000515">
    <property type="entry name" value="MetI-like"/>
</dbReference>
<feature type="transmembrane region" description="Helical" evidence="8">
    <location>
        <begin position="52"/>
        <end position="71"/>
    </location>
</feature>
<feature type="domain" description="ABC transmembrane type-1" evidence="9">
    <location>
        <begin position="309"/>
        <end position="495"/>
    </location>
</feature>
<dbReference type="Gene3D" id="1.10.3720.10">
    <property type="entry name" value="MetI-like"/>
    <property type="match status" value="2"/>
</dbReference>
<feature type="transmembrane region" description="Helical" evidence="8">
    <location>
        <begin position="217"/>
        <end position="238"/>
    </location>
</feature>
<comment type="caution">
    <text evidence="10">The sequence shown here is derived from an EMBL/GenBank/DDBJ whole genome shotgun (WGS) entry which is preliminary data.</text>
</comment>
<name>A0ABX9KKJ3_9FUSO</name>
<feature type="transmembrane region" description="Helical" evidence="8">
    <location>
        <begin position="370"/>
        <end position="391"/>
    </location>
</feature>
<keyword evidence="11" id="KW-1185">Reference proteome</keyword>
<feature type="domain" description="ABC transmembrane type-1" evidence="9">
    <location>
        <begin position="44"/>
        <end position="238"/>
    </location>
</feature>
<dbReference type="RefSeq" id="WP_114641341.1">
    <property type="nucleotide sequence ID" value="NZ_JAACIO010000003.1"/>
</dbReference>
<feature type="transmembrane region" description="Helical" evidence="8">
    <location>
        <begin position="472"/>
        <end position="493"/>
    </location>
</feature>
<accession>A0ABX9KKJ3</accession>
<evidence type="ECO:0000256" key="5">
    <source>
        <dbReference type="ARBA" id="ARBA00022692"/>
    </source>
</evidence>
<evidence type="ECO:0000256" key="8">
    <source>
        <dbReference type="RuleBase" id="RU363032"/>
    </source>
</evidence>
<feature type="transmembrane region" description="Helical" evidence="8">
    <location>
        <begin position="344"/>
        <end position="364"/>
    </location>
</feature>
<dbReference type="Pfam" id="PF00528">
    <property type="entry name" value="BPD_transp_1"/>
    <property type="match status" value="2"/>
</dbReference>
<comment type="similarity">
    <text evidence="8">Belongs to the binding-protein-dependent transport system permease family.</text>
</comment>
<keyword evidence="5 8" id="KW-0812">Transmembrane</keyword>
<evidence type="ECO:0000256" key="3">
    <source>
        <dbReference type="ARBA" id="ARBA00022475"/>
    </source>
</evidence>
<reference evidence="10 11" key="1">
    <citation type="submission" date="2018-08" db="EMBL/GenBank/DDBJ databases">
        <title>Draft genome sequence of Psychrilyobacter sp. strain SD5 isolated from Black Sea water.</title>
        <authorList>
            <person name="Yadav S."/>
            <person name="Villanueva L."/>
            <person name="Damste J.S.S."/>
        </authorList>
    </citation>
    <scope>NUCLEOTIDE SEQUENCE [LARGE SCALE GENOMIC DNA]</scope>
    <source>
        <strain evidence="10 11">SD5</strain>
    </source>
</reference>
<evidence type="ECO:0000259" key="9">
    <source>
        <dbReference type="PROSITE" id="PS50928"/>
    </source>
</evidence>
<keyword evidence="2 8" id="KW-0813">Transport</keyword>
<feature type="transmembrane region" description="Helical" evidence="8">
    <location>
        <begin position="83"/>
        <end position="107"/>
    </location>
</feature>
<dbReference type="InterPro" id="IPR035906">
    <property type="entry name" value="MetI-like_sf"/>
</dbReference>
<feature type="transmembrane region" description="Helical" evidence="8">
    <location>
        <begin position="313"/>
        <end position="335"/>
    </location>
</feature>
<dbReference type="PROSITE" id="PS50928">
    <property type="entry name" value="ABC_TM1"/>
    <property type="match status" value="2"/>
</dbReference>
<keyword evidence="6 8" id="KW-1133">Transmembrane helix</keyword>
<evidence type="ECO:0000256" key="6">
    <source>
        <dbReference type="ARBA" id="ARBA00022989"/>
    </source>
</evidence>
<keyword evidence="7 8" id="KW-0472">Membrane</keyword>
<dbReference type="PANTHER" id="PTHR43357">
    <property type="entry name" value="INNER MEMBRANE ABC TRANSPORTER PERMEASE PROTEIN YDCV"/>
    <property type="match status" value="1"/>
</dbReference>
<evidence type="ECO:0000313" key="10">
    <source>
        <dbReference type="EMBL" id="REI42718.1"/>
    </source>
</evidence>
<feature type="transmembrane region" description="Helical" evidence="8">
    <location>
        <begin position="113"/>
        <end position="133"/>
    </location>
</feature>
<evidence type="ECO:0000256" key="4">
    <source>
        <dbReference type="ARBA" id="ARBA00022519"/>
    </source>
</evidence>
<dbReference type="CDD" id="cd06261">
    <property type="entry name" value="TM_PBP2"/>
    <property type="match status" value="1"/>
</dbReference>
<keyword evidence="3" id="KW-1003">Cell membrane</keyword>
<dbReference type="EMBL" id="QUAJ01000003">
    <property type="protein sequence ID" value="REI42718.1"/>
    <property type="molecule type" value="Genomic_DNA"/>
</dbReference>
<proteinExistence type="inferred from homology"/>
<evidence type="ECO:0000256" key="1">
    <source>
        <dbReference type="ARBA" id="ARBA00004429"/>
    </source>
</evidence>
<evidence type="ECO:0000313" key="11">
    <source>
        <dbReference type="Proteomes" id="UP000263486"/>
    </source>
</evidence>
<feature type="transmembrane region" description="Helical" evidence="8">
    <location>
        <begin position="259"/>
        <end position="283"/>
    </location>
</feature>
<evidence type="ECO:0000256" key="7">
    <source>
        <dbReference type="ARBA" id="ARBA00023136"/>
    </source>
</evidence>
<keyword evidence="4" id="KW-0997">Cell inner membrane</keyword>
<gene>
    <name evidence="10" type="ORF">DYH56_02835</name>
</gene>
<organism evidence="10 11">
    <name type="scientific">Psychrilyobacter piezotolerans</name>
    <dbReference type="NCBI Taxonomy" id="2293438"/>
    <lineage>
        <taxon>Bacteria</taxon>
        <taxon>Fusobacteriati</taxon>
        <taxon>Fusobacteriota</taxon>
        <taxon>Fusobacteriia</taxon>
        <taxon>Fusobacteriales</taxon>
        <taxon>Fusobacteriaceae</taxon>
        <taxon>Psychrilyobacter</taxon>
    </lineage>
</organism>